<gene>
    <name evidence="5" type="ORF">IC229_13620</name>
</gene>
<sequence length="455" mass="52873">MTYEAWSPLFLGMALALLIANLVQWFMYRERIYGLYTIYILIWAVYFTINHFNLPKNLSNFYKVLLSYSGYILYLELARIFLDLSDRPRFRRWITRVQGLLVLYIVTKTYIYLFTDLWKSPIHDLLIHPVRFALMTVGGYVVFSFYRSKDTVARFFVAGTASLLINHLITTILLIRSPIYSQQMPFWEHPDLFVQTGVVLDLIFFGLGITHRHRREAVRKVAVEGQLATEREQRQREHLEADLQMERLKQEKTEVQMRALQSQINPHFLFNSLNTLSSLIDESPRQAGEFVDELSSVYRYLLRANRATDTSERDREGDLTTVSLELDFIQSYFHLLRTRHGAAIRLEVDVPPDHADALLPPLTLQLLVENAVKHNIALPAQPLTIRIRSTDDSNLVVENTLQRKTLRVESTGIGLANITAKYRILNQQEPTIEEVDGWFRITLPLLEPKSLLTTT</sequence>
<evidence type="ECO:0000259" key="4">
    <source>
        <dbReference type="Pfam" id="PF07695"/>
    </source>
</evidence>
<evidence type="ECO:0000313" key="6">
    <source>
        <dbReference type="Proteomes" id="UP000598820"/>
    </source>
</evidence>
<dbReference type="InterPro" id="IPR050640">
    <property type="entry name" value="Bact_2-comp_sensor_kinase"/>
</dbReference>
<evidence type="ECO:0000256" key="1">
    <source>
        <dbReference type="SAM" id="Coils"/>
    </source>
</evidence>
<dbReference type="PANTHER" id="PTHR34220">
    <property type="entry name" value="SENSOR HISTIDINE KINASE YPDA"/>
    <property type="match status" value="1"/>
</dbReference>
<keyword evidence="2" id="KW-0472">Membrane</keyword>
<dbReference type="Pfam" id="PF06580">
    <property type="entry name" value="His_kinase"/>
    <property type="match status" value="1"/>
</dbReference>
<keyword evidence="5" id="KW-0808">Transferase</keyword>
<reference evidence="5" key="1">
    <citation type="submission" date="2020-09" db="EMBL/GenBank/DDBJ databases">
        <authorList>
            <person name="Kim M.K."/>
        </authorList>
    </citation>
    <scope>NUCLEOTIDE SEQUENCE</scope>
    <source>
        <strain evidence="5">BT702</strain>
    </source>
</reference>
<dbReference type="Gene3D" id="3.30.565.10">
    <property type="entry name" value="Histidine kinase-like ATPase, C-terminal domain"/>
    <property type="match status" value="1"/>
</dbReference>
<dbReference type="SUPFAM" id="SSF55874">
    <property type="entry name" value="ATPase domain of HSP90 chaperone/DNA topoisomerase II/histidine kinase"/>
    <property type="match status" value="1"/>
</dbReference>
<feature type="domain" description="Signal transduction histidine kinase internal region" evidence="3">
    <location>
        <begin position="256"/>
        <end position="342"/>
    </location>
</feature>
<keyword evidence="1" id="KW-0175">Coiled coil</keyword>
<feature type="transmembrane region" description="Helical" evidence="2">
    <location>
        <begin position="93"/>
        <end position="113"/>
    </location>
</feature>
<keyword evidence="5" id="KW-0418">Kinase</keyword>
<dbReference type="InterPro" id="IPR010559">
    <property type="entry name" value="Sig_transdc_His_kin_internal"/>
</dbReference>
<accession>A0A927ANE3</accession>
<comment type="caution">
    <text evidence="5">The sequence shown here is derived from an EMBL/GenBank/DDBJ whole genome shotgun (WGS) entry which is preliminary data.</text>
</comment>
<feature type="transmembrane region" description="Helical" evidence="2">
    <location>
        <begin position="125"/>
        <end position="143"/>
    </location>
</feature>
<dbReference type="GO" id="GO:0016020">
    <property type="term" value="C:membrane"/>
    <property type="evidence" value="ECO:0007669"/>
    <property type="project" value="InterPro"/>
</dbReference>
<dbReference type="RefSeq" id="WP_190887541.1">
    <property type="nucleotide sequence ID" value="NZ_JACWZY010000010.1"/>
</dbReference>
<dbReference type="EMBL" id="JACWZY010000010">
    <property type="protein sequence ID" value="MBD2701684.1"/>
    <property type="molecule type" value="Genomic_DNA"/>
</dbReference>
<feature type="coiled-coil region" evidence="1">
    <location>
        <begin position="229"/>
        <end position="258"/>
    </location>
</feature>
<feature type="domain" description="7TM-DISM receptor extracellular" evidence="4">
    <location>
        <begin position="9"/>
        <end position="211"/>
    </location>
</feature>
<dbReference type="InterPro" id="IPR011623">
    <property type="entry name" value="7TMR_DISM_rcpt_extracell_dom1"/>
</dbReference>
<dbReference type="Proteomes" id="UP000598820">
    <property type="component" value="Unassembled WGS sequence"/>
</dbReference>
<keyword evidence="2" id="KW-1133">Transmembrane helix</keyword>
<organism evidence="5 6">
    <name type="scientific">Spirosoma profusum</name>
    <dbReference type="NCBI Taxonomy" id="2771354"/>
    <lineage>
        <taxon>Bacteria</taxon>
        <taxon>Pseudomonadati</taxon>
        <taxon>Bacteroidota</taxon>
        <taxon>Cytophagia</taxon>
        <taxon>Cytophagales</taxon>
        <taxon>Cytophagaceae</taxon>
        <taxon>Spirosoma</taxon>
    </lineage>
</organism>
<feature type="transmembrane region" description="Helical" evidence="2">
    <location>
        <begin position="155"/>
        <end position="180"/>
    </location>
</feature>
<evidence type="ECO:0000313" key="5">
    <source>
        <dbReference type="EMBL" id="MBD2701684.1"/>
    </source>
</evidence>
<keyword evidence="2" id="KW-0812">Transmembrane</keyword>
<dbReference type="GO" id="GO:0000155">
    <property type="term" value="F:phosphorelay sensor kinase activity"/>
    <property type="evidence" value="ECO:0007669"/>
    <property type="project" value="InterPro"/>
</dbReference>
<dbReference type="PANTHER" id="PTHR34220:SF7">
    <property type="entry name" value="SENSOR HISTIDINE KINASE YPDA"/>
    <property type="match status" value="1"/>
</dbReference>
<feature type="transmembrane region" description="Helical" evidence="2">
    <location>
        <begin position="192"/>
        <end position="210"/>
    </location>
</feature>
<name>A0A927ANE3_9BACT</name>
<feature type="transmembrane region" description="Helical" evidence="2">
    <location>
        <begin position="33"/>
        <end position="49"/>
    </location>
</feature>
<evidence type="ECO:0000256" key="2">
    <source>
        <dbReference type="SAM" id="Phobius"/>
    </source>
</evidence>
<dbReference type="AlphaFoldDB" id="A0A927ANE3"/>
<dbReference type="InterPro" id="IPR036890">
    <property type="entry name" value="HATPase_C_sf"/>
</dbReference>
<keyword evidence="6" id="KW-1185">Reference proteome</keyword>
<evidence type="ECO:0000259" key="3">
    <source>
        <dbReference type="Pfam" id="PF06580"/>
    </source>
</evidence>
<feature type="transmembrane region" description="Helical" evidence="2">
    <location>
        <begin position="61"/>
        <end position="81"/>
    </location>
</feature>
<feature type="transmembrane region" description="Helical" evidence="2">
    <location>
        <begin position="6"/>
        <end position="26"/>
    </location>
</feature>
<proteinExistence type="predicted"/>
<protein>
    <submittedName>
        <fullName evidence="5">Histidine kinase</fullName>
    </submittedName>
</protein>
<dbReference type="Pfam" id="PF07695">
    <property type="entry name" value="7TMR-DISM_7TM"/>
    <property type="match status" value="1"/>
</dbReference>